<keyword evidence="1" id="KW-0812">Transmembrane</keyword>
<comment type="caution">
    <text evidence="2">The sequence shown here is derived from an EMBL/GenBank/DDBJ whole genome shotgun (WGS) entry which is preliminary data.</text>
</comment>
<evidence type="ECO:0000256" key="1">
    <source>
        <dbReference type="SAM" id="Phobius"/>
    </source>
</evidence>
<keyword evidence="1" id="KW-0472">Membrane</keyword>
<feature type="transmembrane region" description="Helical" evidence="1">
    <location>
        <begin position="89"/>
        <end position="111"/>
    </location>
</feature>
<dbReference type="Proteomes" id="UP001627284">
    <property type="component" value="Unassembled WGS sequence"/>
</dbReference>
<evidence type="ECO:0000313" key="2">
    <source>
        <dbReference type="EMBL" id="KAL3343780.1"/>
    </source>
</evidence>
<accession>A0ABD2SIT4</accession>
<dbReference type="AlphaFoldDB" id="A0ABD2SIT4"/>
<protein>
    <submittedName>
        <fullName evidence="2">Uncharacterized protein</fullName>
    </submittedName>
</protein>
<name>A0ABD2SIT4_9SOLN</name>
<proteinExistence type="predicted"/>
<keyword evidence="1" id="KW-1133">Transmembrane helix</keyword>
<organism evidence="2 3">
    <name type="scientific">Solanum stoloniferum</name>
    <dbReference type="NCBI Taxonomy" id="62892"/>
    <lineage>
        <taxon>Eukaryota</taxon>
        <taxon>Viridiplantae</taxon>
        <taxon>Streptophyta</taxon>
        <taxon>Embryophyta</taxon>
        <taxon>Tracheophyta</taxon>
        <taxon>Spermatophyta</taxon>
        <taxon>Magnoliopsida</taxon>
        <taxon>eudicotyledons</taxon>
        <taxon>Gunneridae</taxon>
        <taxon>Pentapetalae</taxon>
        <taxon>asterids</taxon>
        <taxon>lamiids</taxon>
        <taxon>Solanales</taxon>
        <taxon>Solanaceae</taxon>
        <taxon>Solanoideae</taxon>
        <taxon>Solaneae</taxon>
        <taxon>Solanum</taxon>
    </lineage>
</organism>
<reference evidence="2 3" key="1">
    <citation type="submission" date="2024-05" db="EMBL/GenBank/DDBJ databases">
        <title>De novo assembly of an allotetraploid wild potato.</title>
        <authorList>
            <person name="Hosaka A.J."/>
        </authorList>
    </citation>
    <scope>NUCLEOTIDE SEQUENCE [LARGE SCALE GENOMIC DNA]</scope>
    <source>
        <tissue evidence="2">Young leaves</tissue>
    </source>
</reference>
<evidence type="ECO:0000313" key="3">
    <source>
        <dbReference type="Proteomes" id="UP001627284"/>
    </source>
</evidence>
<sequence>MEERDENPDKNKAHFEFKLENLSPLERNTYSLKILPNSKRRKGESTPQIDSNVLGEQCGSISRSQGQKLGLLYCCDCELRGTEGRRQNLQCTVSAFLAAFLSIIVYLDVVWETLSRRL</sequence>
<gene>
    <name evidence="2" type="ORF">AABB24_027358</name>
</gene>
<dbReference type="EMBL" id="JBJKTR010000015">
    <property type="protein sequence ID" value="KAL3343780.1"/>
    <property type="molecule type" value="Genomic_DNA"/>
</dbReference>
<keyword evidence="3" id="KW-1185">Reference proteome</keyword>